<sequence>MSANKTAPVTLRTLADQLGLHVSTVSRVLHADPEASHRAASSETFARVRKLADELGYRPNPHATSLRTRRSNLVGVVVPQLSDIVLATIYEGIEESASDYGLSTFVTNTRDDPGLKQIRTEMMLDHRVDGMIFGDASLDPAFLGTVAAKGVPFVLVNRRSGDYPSVTCDDFLGGKLVGEHLLGLGHRDVGVVAGEPYASTGVDRSAGFLAAYAEAGIEIPAYRVTNSGHDARGGHIATEKLLASGPPPSALFAVNDFAAIGAFGALRDHGLRAGEDIAVAGFNDTPLAAELPVPLTTVRSPMREMGRRGLALLAGMMREEEAQSQRLLPQLVVRASTTGPR</sequence>
<dbReference type="STRING" id="530584.SAMN05421630_1042"/>
<accession>A0A222VX50</accession>
<dbReference type="InterPro" id="IPR046335">
    <property type="entry name" value="LacI/GalR-like_sensor"/>
</dbReference>
<dbReference type="AlphaFoldDB" id="A0A222VX50"/>
<dbReference type="InterPro" id="IPR010982">
    <property type="entry name" value="Lambda_DNA-bd_dom_sf"/>
</dbReference>
<dbReference type="SMART" id="SM00354">
    <property type="entry name" value="HTH_LACI"/>
    <property type="match status" value="1"/>
</dbReference>
<proteinExistence type="predicted"/>
<dbReference type="Gene3D" id="1.10.260.40">
    <property type="entry name" value="lambda repressor-like DNA-binding domains"/>
    <property type="match status" value="1"/>
</dbReference>
<evidence type="ECO:0000313" key="2">
    <source>
        <dbReference type="Proteomes" id="UP000199494"/>
    </source>
</evidence>
<dbReference type="InterPro" id="IPR028082">
    <property type="entry name" value="Peripla_BP_I"/>
</dbReference>
<dbReference type="GO" id="GO:0016987">
    <property type="term" value="F:sigma factor activity"/>
    <property type="evidence" value="ECO:0007669"/>
    <property type="project" value="InterPro"/>
</dbReference>
<dbReference type="Pfam" id="PF00356">
    <property type="entry name" value="LacI"/>
    <property type="match status" value="1"/>
</dbReference>
<dbReference type="RefSeq" id="WP_091802610.1">
    <property type="nucleotide sequence ID" value="NZ_CP016353.1"/>
</dbReference>
<name>A0A222VX50_9PSEU</name>
<dbReference type="PROSITE" id="PS00717">
    <property type="entry name" value="SIGMA54_1"/>
    <property type="match status" value="1"/>
</dbReference>
<dbReference type="PROSITE" id="PS50044">
    <property type="entry name" value="SIGMA54_3"/>
    <property type="match status" value="1"/>
</dbReference>
<dbReference type="SUPFAM" id="SSF53822">
    <property type="entry name" value="Periplasmic binding protein-like I"/>
    <property type="match status" value="1"/>
</dbReference>
<dbReference type="Proteomes" id="UP000199494">
    <property type="component" value="Unassembled WGS sequence"/>
</dbReference>
<dbReference type="CDD" id="cd01392">
    <property type="entry name" value="HTH_LacI"/>
    <property type="match status" value="1"/>
</dbReference>
<evidence type="ECO:0000313" key="1">
    <source>
        <dbReference type="EMBL" id="SDC82373.1"/>
    </source>
</evidence>
<dbReference type="EMBL" id="FMZE01000004">
    <property type="protein sequence ID" value="SDC82373.1"/>
    <property type="molecule type" value="Genomic_DNA"/>
</dbReference>
<dbReference type="CDD" id="cd06285">
    <property type="entry name" value="PBP1_LacI-like"/>
    <property type="match status" value="1"/>
</dbReference>
<dbReference type="PANTHER" id="PTHR30146">
    <property type="entry name" value="LACI-RELATED TRANSCRIPTIONAL REPRESSOR"/>
    <property type="match status" value="1"/>
</dbReference>
<dbReference type="GO" id="GO:0000976">
    <property type="term" value="F:transcription cis-regulatory region binding"/>
    <property type="evidence" value="ECO:0007669"/>
    <property type="project" value="TreeGrafter"/>
</dbReference>
<dbReference type="PANTHER" id="PTHR30146:SF109">
    <property type="entry name" value="HTH-TYPE TRANSCRIPTIONAL REGULATOR GALS"/>
    <property type="match status" value="1"/>
</dbReference>
<protein>
    <submittedName>
        <fullName evidence="1">LacI family transcriptional regulator</fullName>
    </submittedName>
</protein>
<dbReference type="InterPro" id="IPR000394">
    <property type="entry name" value="RNA_pol_sigma_54"/>
</dbReference>
<keyword evidence="2" id="KW-1185">Reference proteome</keyword>
<dbReference type="Pfam" id="PF13377">
    <property type="entry name" value="Peripla_BP_3"/>
    <property type="match status" value="1"/>
</dbReference>
<dbReference type="InterPro" id="IPR000843">
    <property type="entry name" value="HTH_LacI"/>
</dbReference>
<reference evidence="1 2" key="1">
    <citation type="submission" date="2016-10" db="EMBL/GenBank/DDBJ databases">
        <authorList>
            <person name="de Groot N.N."/>
        </authorList>
    </citation>
    <scope>NUCLEOTIDE SEQUENCE [LARGE SCALE GENOMIC DNA]</scope>
    <source>
        <strain evidence="1 2">CGMCC 4.5506</strain>
    </source>
</reference>
<dbReference type="OrthoDB" id="3467214at2"/>
<dbReference type="GO" id="GO:0001216">
    <property type="term" value="F:DNA-binding transcription activator activity"/>
    <property type="evidence" value="ECO:0007669"/>
    <property type="project" value="InterPro"/>
</dbReference>
<organism evidence="1 2">
    <name type="scientific">Prauserella marina</name>
    <dbReference type="NCBI Taxonomy" id="530584"/>
    <lineage>
        <taxon>Bacteria</taxon>
        <taxon>Bacillati</taxon>
        <taxon>Actinomycetota</taxon>
        <taxon>Actinomycetes</taxon>
        <taxon>Pseudonocardiales</taxon>
        <taxon>Pseudonocardiaceae</taxon>
        <taxon>Prauserella</taxon>
    </lineage>
</organism>
<dbReference type="KEGG" id="pmad:BAY61_29665"/>
<dbReference type="PROSITE" id="PS50932">
    <property type="entry name" value="HTH_LACI_2"/>
    <property type="match status" value="1"/>
</dbReference>
<dbReference type="SUPFAM" id="SSF47413">
    <property type="entry name" value="lambda repressor-like DNA-binding domains"/>
    <property type="match status" value="1"/>
</dbReference>
<gene>
    <name evidence="1" type="ORF">SAMN05421630_1042</name>
</gene>
<dbReference type="Gene3D" id="3.40.50.2300">
    <property type="match status" value="2"/>
</dbReference>